<dbReference type="Proteomes" id="UP000823674">
    <property type="component" value="Chromosome A07"/>
</dbReference>
<feature type="non-terminal residue" evidence="1">
    <location>
        <position position="101"/>
    </location>
</feature>
<dbReference type="EMBL" id="JADBGQ010000009">
    <property type="protein sequence ID" value="KAG5378656.1"/>
    <property type="molecule type" value="Genomic_DNA"/>
</dbReference>
<organism evidence="1 2">
    <name type="scientific">Brassica rapa subsp. trilocularis</name>
    <dbReference type="NCBI Taxonomy" id="1813537"/>
    <lineage>
        <taxon>Eukaryota</taxon>
        <taxon>Viridiplantae</taxon>
        <taxon>Streptophyta</taxon>
        <taxon>Embryophyta</taxon>
        <taxon>Tracheophyta</taxon>
        <taxon>Spermatophyta</taxon>
        <taxon>Magnoliopsida</taxon>
        <taxon>eudicotyledons</taxon>
        <taxon>Gunneridae</taxon>
        <taxon>Pentapetalae</taxon>
        <taxon>rosids</taxon>
        <taxon>malvids</taxon>
        <taxon>Brassicales</taxon>
        <taxon>Brassicaceae</taxon>
        <taxon>Brassiceae</taxon>
        <taxon>Brassica</taxon>
    </lineage>
</organism>
<protein>
    <recommendedName>
        <fullName evidence="3">RNase H type-1 domain-containing protein</fullName>
    </recommendedName>
</protein>
<proteinExistence type="predicted"/>
<sequence length="101" mass="11524">MLDKYQRLMIPSTPPLMAEALAIRLGITMAATLARDFQFLKPINNKTFDKEIYGIVSDIHHISSMFNFISFSYICRSENLKADKLAKLFIGLHSDVLDLLM</sequence>
<evidence type="ECO:0000313" key="1">
    <source>
        <dbReference type="EMBL" id="KAG5378656.1"/>
    </source>
</evidence>
<reference evidence="1 2" key="1">
    <citation type="submission" date="2021-03" db="EMBL/GenBank/DDBJ databases">
        <authorList>
            <person name="King G.J."/>
            <person name="Bancroft I."/>
            <person name="Baten A."/>
            <person name="Bloomfield J."/>
            <person name="Borpatragohain P."/>
            <person name="He Z."/>
            <person name="Irish N."/>
            <person name="Irwin J."/>
            <person name="Liu K."/>
            <person name="Mauleon R.P."/>
            <person name="Moore J."/>
            <person name="Morris R."/>
            <person name="Ostergaard L."/>
            <person name="Wang B."/>
            <person name="Wells R."/>
        </authorList>
    </citation>
    <scope>NUCLEOTIDE SEQUENCE [LARGE SCALE GENOMIC DNA]</scope>
    <source>
        <strain evidence="1">R-o-18</strain>
        <tissue evidence="1">Leaf</tissue>
    </source>
</reference>
<dbReference type="CDD" id="cd06222">
    <property type="entry name" value="RNase_H_like"/>
    <property type="match status" value="1"/>
</dbReference>
<name>A0ABQ7KYU5_BRACM</name>
<dbReference type="InterPro" id="IPR044730">
    <property type="entry name" value="RNase_H-like_dom_plant"/>
</dbReference>
<evidence type="ECO:0000313" key="2">
    <source>
        <dbReference type="Proteomes" id="UP000823674"/>
    </source>
</evidence>
<gene>
    <name evidence="1" type="primary">A07p011640.1_BraROA</name>
    <name evidence="1" type="ORF">IGI04_026498</name>
</gene>
<comment type="caution">
    <text evidence="1">The sequence shown here is derived from an EMBL/GenBank/DDBJ whole genome shotgun (WGS) entry which is preliminary data.</text>
</comment>
<accession>A0ABQ7KYU5</accession>
<keyword evidence="2" id="KW-1185">Reference proteome</keyword>
<evidence type="ECO:0008006" key="3">
    <source>
        <dbReference type="Google" id="ProtNLM"/>
    </source>
</evidence>